<protein>
    <recommendedName>
        <fullName evidence="4">RxLR effector protein</fullName>
    </recommendedName>
</protein>
<evidence type="ECO:0000256" key="1">
    <source>
        <dbReference type="SAM" id="SignalP"/>
    </source>
</evidence>
<evidence type="ECO:0008006" key="4">
    <source>
        <dbReference type="Google" id="ProtNLM"/>
    </source>
</evidence>
<accession>A0A6A3GHP4</accession>
<evidence type="ECO:0000313" key="3">
    <source>
        <dbReference type="Proteomes" id="UP000429607"/>
    </source>
</evidence>
<proteinExistence type="predicted"/>
<feature type="signal peptide" evidence="1">
    <location>
        <begin position="1"/>
        <end position="21"/>
    </location>
</feature>
<reference evidence="2 3" key="1">
    <citation type="submission" date="2018-09" db="EMBL/GenBank/DDBJ databases">
        <title>Genomic investigation of the strawberry pathogen Phytophthora fragariae indicates pathogenicity is determined by transcriptional variation in three key races.</title>
        <authorList>
            <person name="Adams T.M."/>
            <person name="Armitage A.D."/>
            <person name="Sobczyk M.K."/>
            <person name="Bates H.J."/>
            <person name="Dunwell J.M."/>
            <person name="Nellist C.F."/>
            <person name="Harrison R.J."/>
        </authorList>
    </citation>
    <scope>NUCLEOTIDE SEQUENCE [LARGE SCALE GENOMIC DNA]</scope>
    <source>
        <strain evidence="2 3">SCRP249</strain>
    </source>
</reference>
<dbReference type="Proteomes" id="UP000429607">
    <property type="component" value="Unassembled WGS sequence"/>
</dbReference>
<organism evidence="2 3">
    <name type="scientific">Phytophthora rubi</name>
    <dbReference type="NCBI Taxonomy" id="129364"/>
    <lineage>
        <taxon>Eukaryota</taxon>
        <taxon>Sar</taxon>
        <taxon>Stramenopiles</taxon>
        <taxon>Oomycota</taxon>
        <taxon>Peronosporomycetes</taxon>
        <taxon>Peronosporales</taxon>
        <taxon>Peronosporaceae</taxon>
        <taxon>Phytophthora</taxon>
    </lineage>
</organism>
<sequence>MVRVTCSVALASASILRSVLGILVKVRACRDTDAARILGAASCSFCITPKSC</sequence>
<dbReference type="EMBL" id="QXFV01008856">
    <property type="protein sequence ID" value="KAE8955967.1"/>
    <property type="molecule type" value="Genomic_DNA"/>
</dbReference>
<name>A0A6A3GHP4_9STRA</name>
<keyword evidence="1" id="KW-0732">Signal</keyword>
<dbReference type="AlphaFoldDB" id="A0A6A3GHP4"/>
<feature type="chain" id="PRO_5025667570" description="RxLR effector protein" evidence="1">
    <location>
        <begin position="22"/>
        <end position="52"/>
    </location>
</feature>
<comment type="caution">
    <text evidence="2">The sequence shown here is derived from an EMBL/GenBank/DDBJ whole genome shotgun (WGS) entry which is preliminary data.</text>
</comment>
<gene>
    <name evidence="2" type="ORF">PR001_g31897</name>
</gene>
<evidence type="ECO:0000313" key="2">
    <source>
        <dbReference type="EMBL" id="KAE8955967.1"/>
    </source>
</evidence>